<protein>
    <recommendedName>
        <fullName evidence="4">DUF4426 domain-containing protein</fullName>
    </recommendedName>
</protein>
<accession>A0ABQ2CTZ9</accession>
<proteinExistence type="predicted"/>
<evidence type="ECO:0000313" key="2">
    <source>
        <dbReference type="EMBL" id="GGJ20658.1"/>
    </source>
</evidence>
<evidence type="ECO:0008006" key="4">
    <source>
        <dbReference type="Google" id="ProtNLM"/>
    </source>
</evidence>
<feature type="signal peptide" evidence="1">
    <location>
        <begin position="1"/>
        <end position="22"/>
    </location>
</feature>
<comment type="caution">
    <text evidence="2">The sequence shown here is derived from an EMBL/GenBank/DDBJ whole genome shotgun (WGS) entry which is preliminary data.</text>
</comment>
<keyword evidence="3" id="KW-1185">Reference proteome</keyword>
<keyword evidence="1" id="KW-0732">Signal</keyword>
<gene>
    <name evidence="2" type="ORF">GCM10008938_03670</name>
</gene>
<name>A0ABQ2CTZ9_9DEIO</name>
<evidence type="ECO:0000313" key="3">
    <source>
        <dbReference type="Proteomes" id="UP000632222"/>
    </source>
</evidence>
<organism evidence="2 3">
    <name type="scientific">Deinococcus roseus</name>
    <dbReference type="NCBI Taxonomy" id="392414"/>
    <lineage>
        <taxon>Bacteria</taxon>
        <taxon>Thermotogati</taxon>
        <taxon>Deinococcota</taxon>
        <taxon>Deinococci</taxon>
        <taxon>Deinococcales</taxon>
        <taxon>Deinococcaceae</taxon>
        <taxon>Deinococcus</taxon>
    </lineage>
</organism>
<feature type="chain" id="PRO_5047478440" description="DUF4426 domain-containing protein" evidence="1">
    <location>
        <begin position="23"/>
        <end position="130"/>
    </location>
</feature>
<dbReference type="Proteomes" id="UP000632222">
    <property type="component" value="Unassembled WGS sequence"/>
</dbReference>
<dbReference type="EMBL" id="BMOD01000001">
    <property type="protein sequence ID" value="GGJ20658.1"/>
    <property type="molecule type" value="Genomic_DNA"/>
</dbReference>
<reference evidence="3" key="1">
    <citation type="journal article" date="2019" name="Int. J. Syst. Evol. Microbiol.">
        <title>The Global Catalogue of Microorganisms (GCM) 10K type strain sequencing project: providing services to taxonomists for standard genome sequencing and annotation.</title>
        <authorList>
            <consortium name="The Broad Institute Genomics Platform"/>
            <consortium name="The Broad Institute Genome Sequencing Center for Infectious Disease"/>
            <person name="Wu L."/>
            <person name="Ma J."/>
        </authorList>
    </citation>
    <scope>NUCLEOTIDE SEQUENCE [LARGE SCALE GENOMIC DNA]</scope>
    <source>
        <strain evidence="3">JCM 14370</strain>
    </source>
</reference>
<evidence type="ECO:0000256" key="1">
    <source>
        <dbReference type="SAM" id="SignalP"/>
    </source>
</evidence>
<sequence length="130" mass="14152">MKLEVMKKWLVISSVLMGSALAHGGHVELQSAALHKVTGGYVLLASIAYHEKEKVNITSAVVGGLPGVLQMKDSRGYHTIKKLPLKTGNTRLGTGSSYRVFFKTLPKVKKLYLTLLLSGNILGQEIHLVK</sequence>